<dbReference type="Gene3D" id="3.40.190.150">
    <property type="entry name" value="Bordetella uptake gene, domain 1"/>
    <property type="match status" value="1"/>
</dbReference>
<dbReference type="CDD" id="cd07012">
    <property type="entry name" value="PBP2_Bug_TTT"/>
    <property type="match status" value="1"/>
</dbReference>
<dbReference type="PANTHER" id="PTHR42928:SF5">
    <property type="entry name" value="BLR1237 PROTEIN"/>
    <property type="match status" value="1"/>
</dbReference>
<evidence type="ECO:0000313" key="4">
    <source>
        <dbReference type="EMBL" id="MFC5712395.1"/>
    </source>
</evidence>
<dbReference type="Gene3D" id="3.40.190.10">
    <property type="entry name" value="Periplasmic binding protein-like II"/>
    <property type="match status" value="1"/>
</dbReference>
<dbReference type="RefSeq" id="WP_385939526.1">
    <property type="nucleotide sequence ID" value="NZ_JBHSOZ010000003.1"/>
</dbReference>
<protein>
    <submittedName>
        <fullName evidence="4">Tripartite tricarboxylate transporter substrate binding protein</fullName>
    </submittedName>
</protein>
<name>A0ABW0YIZ5_9BACI</name>
<feature type="region of interest" description="Disordered" evidence="2">
    <location>
        <begin position="308"/>
        <end position="331"/>
    </location>
</feature>
<comment type="similarity">
    <text evidence="1">Belongs to the UPF0065 (bug) family.</text>
</comment>
<feature type="compositionally biased region" description="Acidic residues" evidence="2">
    <location>
        <begin position="31"/>
        <end position="45"/>
    </location>
</feature>
<proteinExistence type="inferred from homology"/>
<organism evidence="4 5">
    <name type="scientific">Thalassorhabdus alkalitolerans</name>
    <dbReference type="NCBI Taxonomy" id="2282697"/>
    <lineage>
        <taxon>Bacteria</taxon>
        <taxon>Bacillati</taxon>
        <taxon>Bacillota</taxon>
        <taxon>Bacilli</taxon>
        <taxon>Bacillales</taxon>
        <taxon>Bacillaceae</taxon>
        <taxon>Thalassorhabdus</taxon>
    </lineage>
</organism>
<dbReference type="Proteomes" id="UP001596142">
    <property type="component" value="Unassembled WGS sequence"/>
</dbReference>
<dbReference type="Pfam" id="PF03401">
    <property type="entry name" value="TctC"/>
    <property type="match status" value="1"/>
</dbReference>
<feature type="region of interest" description="Disordered" evidence="2">
    <location>
        <begin position="29"/>
        <end position="54"/>
    </location>
</feature>
<dbReference type="PIRSF" id="PIRSF017082">
    <property type="entry name" value="YflP"/>
    <property type="match status" value="1"/>
</dbReference>
<dbReference type="PROSITE" id="PS51257">
    <property type="entry name" value="PROKAR_LIPOPROTEIN"/>
    <property type="match status" value="1"/>
</dbReference>
<evidence type="ECO:0000256" key="1">
    <source>
        <dbReference type="ARBA" id="ARBA00006987"/>
    </source>
</evidence>
<dbReference type="InterPro" id="IPR005064">
    <property type="entry name" value="BUG"/>
</dbReference>
<feature type="chain" id="PRO_5045181488" evidence="3">
    <location>
        <begin position="29"/>
        <end position="345"/>
    </location>
</feature>
<comment type="caution">
    <text evidence="4">The sequence shown here is derived from an EMBL/GenBank/DDBJ whole genome shotgun (WGS) entry which is preliminary data.</text>
</comment>
<accession>A0ABW0YIZ5</accession>
<dbReference type="EMBL" id="JBHSOZ010000003">
    <property type="protein sequence ID" value="MFC5712395.1"/>
    <property type="molecule type" value="Genomic_DNA"/>
</dbReference>
<reference evidence="5" key="1">
    <citation type="journal article" date="2019" name="Int. J. Syst. Evol. Microbiol.">
        <title>The Global Catalogue of Microorganisms (GCM) 10K type strain sequencing project: providing services to taxonomists for standard genome sequencing and annotation.</title>
        <authorList>
            <consortium name="The Broad Institute Genomics Platform"/>
            <consortium name="The Broad Institute Genome Sequencing Center for Infectious Disease"/>
            <person name="Wu L."/>
            <person name="Ma J."/>
        </authorList>
    </citation>
    <scope>NUCLEOTIDE SEQUENCE [LARGE SCALE GENOMIC DNA]</scope>
    <source>
        <strain evidence="5">CECT 7184</strain>
    </source>
</reference>
<keyword evidence="5" id="KW-1185">Reference proteome</keyword>
<evidence type="ECO:0000313" key="5">
    <source>
        <dbReference type="Proteomes" id="UP001596142"/>
    </source>
</evidence>
<dbReference type="SUPFAM" id="SSF53850">
    <property type="entry name" value="Periplasmic binding protein-like II"/>
    <property type="match status" value="1"/>
</dbReference>
<sequence>MKLVSFKTLLLVLVFSLVTFLAACGNGADETGGEEQENGGEDTNSEDAANASGYPESSIEVVVPAGAGGDTDRNTRTLARHLEDELGVNLVVQNVEGSGGSVGTREVMQANADGYKVLAFHDSMLINSILGLTEYSHQEFELAGISVQDQGNAFVVSADSQFEDLDDLVEYARENPGEVSVATETGAFTHLQLLALEEQEDIEFRIIDAGGASDKITALLGGQVDVVPTQLGLVDEYLEADEMRSVGVLAEERLEQFPEEETFAEQGYDIVFNKNFMWAFPPETPEDVVNTFADAMETVIEENEDYRSEAEGHGVTPNFMGPEEAEQHLNDEKDYYESLYEATEE</sequence>
<dbReference type="InterPro" id="IPR042100">
    <property type="entry name" value="Bug_dom1"/>
</dbReference>
<keyword evidence="3" id="KW-0732">Signal</keyword>
<dbReference type="PANTHER" id="PTHR42928">
    <property type="entry name" value="TRICARBOXYLATE-BINDING PROTEIN"/>
    <property type="match status" value="1"/>
</dbReference>
<evidence type="ECO:0000256" key="2">
    <source>
        <dbReference type="SAM" id="MobiDB-lite"/>
    </source>
</evidence>
<gene>
    <name evidence="4" type="ORF">ACFPU1_06355</name>
</gene>
<feature type="signal peptide" evidence="3">
    <location>
        <begin position="1"/>
        <end position="28"/>
    </location>
</feature>
<evidence type="ECO:0000256" key="3">
    <source>
        <dbReference type="SAM" id="SignalP"/>
    </source>
</evidence>